<gene>
    <name evidence="3" type="ORF">niasHT_037388</name>
</gene>
<evidence type="ECO:0000256" key="2">
    <source>
        <dbReference type="SAM" id="SignalP"/>
    </source>
</evidence>
<sequence>MASCTSLISLLTVLLLIMLLIGPCFSNNVNISLFNPASDDCVVAVRNRTMFPHALYEYVFMTLRTPELRDAARKADIFRNTFTTDCVPYGEIGELWGGFWGCLTYTCIDEHGKDMFRMNGCAPESDKKCPQFFNTFCWEAGGTSSFCHHCDELVDGKVCNSFDQLINLDQPADDLKSNSNSYSTSKAEKLGPAP</sequence>
<keyword evidence="4" id="KW-1185">Reference proteome</keyword>
<keyword evidence="2" id="KW-0732">Signal</keyword>
<reference evidence="3 4" key="1">
    <citation type="submission" date="2024-10" db="EMBL/GenBank/DDBJ databases">
        <authorList>
            <person name="Kim D."/>
        </authorList>
    </citation>
    <scope>NUCLEOTIDE SEQUENCE [LARGE SCALE GENOMIC DNA]</scope>
    <source>
        <strain evidence="3">BH-2024</strain>
    </source>
</reference>
<evidence type="ECO:0000313" key="4">
    <source>
        <dbReference type="Proteomes" id="UP001620626"/>
    </source>
</evidence>
<name>A0ABD2J2Q7_9BILA</name>
<organism evidence="3 4">
    <name type="scientific">Heterodera trifolii</name>
    <dbReference type="NCBI Taxonomy" id="157864"/>
    <lineage>
        <taxon>Eukaryota</taxon>
        <taxon>Metazoa</taxon>
        <taxon>Ecdysozoa</taxon>
        <taxon>Nematoda</taxon>
        <taxon>Chromadorea</taxon>
        <taxon>Rhabditida</taxon>
        <taxon>Tylenchina</taxon>
        <taxon>Tylenchomorpha</taxon>
        <taxon>Tylenchoidea</taxon>
        <taxon>Heteroderidae</taxon>
        <taxon>Heteroderinae</taxon>
        <taxon>Heterodera</taxon>
    </lineage>
</organism>
<feature type="chain" id="PRO_5044746556" evidence="2">
    <location>
        <begin position="27"/>
        <end position="194"/>
    </location>
</feature>
<evidence type="ECO:0000256" key="1">
    <source>
        <dbReference type="SAM" id="MobiDB-lite"/>
    </source>
</evidence>
<dbReference type="Proteomes" id="UP001620626">
    <property type="component" value="Unassembled WGS sequence"/>
</dbReference>
<evidence type="ECO:0000313" key="3">
    <source>
        <dbReference type="EMBL" id="KAL3085647.1"/>
    </source>
</evidence>
<proteinExistence type="predicted"/>
<accession>A0ABD2J2Q7</accession>
<comment type="caution">
    <text evidence="3">The sequence shown here is derived from an EMBL/GenBank/DDBJ whole genome shotgun (WGS) entry which is preliminary data.</text>
</comment>
<feature type="region of interest" description="Disordered" evidence="1">
    <location>
        <begin position="174"/>
        <end position="194"/>
    </location>
</feature>
<feature type="signal peptide" evidence="2">
    <location>
        <begin position="1"/>
        <end position="26"/>
    </location>
</feature>
<dbReference type="AlphaFoldDB" id="A0ABD2J2Q7"/>
<protein>
    <submittedName>
        <fullName evidence="3">Uncharacterized protein</fullName>
    </submittedName>
</protein>
<dbReference type="EMBL" id="JBICBT010001056">
    <property type="protein sequence ID" value="KAL3085647.1"/>
    <property type="molecule type" value="Genomic_DNA"/>
</dbReference>